<feature type="transmembrane region" description="Helical" evidence="6">
    <location>
        <begin position="378"/>
        <end position="404"/>
    </location>
</feature>
<keyword evidence="4 6" id="KW-1133">Transmembrane helix</keyword>
<organism evidence="8 9">
    <name type="scientific">Blastomyces gilchristii (strain SLH14081)</name>
    <name type="common">Blastomyces dermatitidis</name>
    <dbReference type="NCBI Taxonomy" id="559298"/>
    <lineage>
        <taxon>Eukaryota</taxon>
        <taxon>Fungi</taxon>
        <taxon>Dikarya</taxon>
        <taxon>Ascomycota</taxon>
        <taxon>Pezizomycotina</taxon>
        <taxon>Eurotiomycetes</taxon>
        <taxon>Eurotiomycetidae</taxon>
        <taxon>Onygenales</taxon>
        <taxon>Ajellomycetaceae</taxon>
        <taxon>Blastomyces</taxon>
    </lineage>
</organism>
<dbReference type="AlphaFoldDB" id="A0A179V2X0"/>
<gene>
    <name evidence="8" type="ORF">BDBG_08237</name>
</gene>
<feature type="transmembrane region" description="Helical" evidence="6">
    <location>
        <begin position="531"/>
        <end position="549"/>
    </location>
</feature>
<dbReference type="InterPro" id="IPR011701">
    <property type="entry name" value="MFS"/>
</dbReference>
<sequence>MAIFVSLVFTRCKFILRNIYWREASNIWLQKSAAIFFNSHLSPFFFSRIDMLTSGERPRRPLSDGVVIMSANSRGSACYSKRNSTHANTQYQHNGRTQMLGEEDTWEVLVLPTTPSPENGEDEDLEVRWDGPDDPADPRNFSLILRWSMVTIITLCSLCTIFTSALYTMTYDQITVEFNCSTLVATLGLSLFILGLGVGPLFLAPLSEFYGRRPVYLVAMVLFILWLIPCAAAQNIQTMLISRFFSGFSSSAFMSVAGGSIGDLFSQDDLQRPMMVYTAIPFMGPIIGPLVGGFINQYTSWRWSFYVVIIWSASLLICMVFLMPETYHPVLLRHKAQRLRRETGRAYYAWIEKTDKSIATEVMWSFARPLQLLFLEPMITCLCVYTSVALGILYLFLGAFYAVFTHNYDFELYQVGLSFLGLLFGTITSFATHPLWNWNYRRLVRQREANGGEPGESEPEYRLPPAIASSILLPLGMFWFGWTTYKSIHWIVPIIGSGFFSAGVVLSYNGILTFLVHAYPLYSASAMGANLILRSIFAAAFPIFGVRLYEKLGYQWATSLLGFFTVAMMPFPYLFYRYGAQLRAKSRWASSGHSKK</sequence>
<dbReference type="FunFam" id="1.20.1250.20:FF:000082">
    <property type="entry name" value="MFS multidrug transporter, putative"/>
    <property type="match status" value="1"/>
</dbReference>
<dbReference type="GO" id="GO:0005886">
    <property type="term" value="C:plasma membrane"/>
    <property type="evidence" value="ECO:0007669"/>
    <property type="project" value="UniProtKB-SubCell"/>
</dbReference>
<evidence type="ECO:0000256" key="1">
    <source>
        <dbReference type="ARBA" id="ARBA00004651"/>
    </source>
</evidence>
<comment type="subcellular location">
    <subcellularLocation>
        <location evidence="1">Cell membrane</location>
        <topology evidence="1">Multi-pass membrane protein</topology>
    </subcellularLocation>
</comment>
<feature type="transmembrane region" description="Helical" evidence="6">
    <location>
        <begin position="301"/>
        <end position="323"/>
    </location>
</feature>
<evidence type="ECO:0000313" key="8">
    <source>
        <dbReference type="EMBL" id="OAT12962.1"/>
    </source>
</evidence>
<dbReference type="Pfam" id="PF07690">
    <property type="entry name" value="MFS_1"/>
    <property type="match status" value="1"/>
</dbReference>
<dbReference type="SUPFAM" id="SSF103473">
    <property type="entry name" value="MFS general substrate transporter"/>
    <property type="match status" value="1"/>
</dbReference>
<reference evidence="9" key="1">
    <citation type="journal article" date="2015" name="PLoS Genet.">
        <title>The dynamic genome and transcriptome of the human fungal pathogen Blastomyces and close relative Emmonsia.</title>
        <authorList>
            <person name="Munoz J.F."/>
            <person name="Gauthier G.M."/>
            <person name="Desjardins C.A."/>
            <person name="Gallo J.E."/>
            <person name="Holder J."/>
            <person name="Sullivan T.D."/>
            <person name="Marty A.J."/>
            <person name="Carmen J.C."/>
            <person name="Chen Z."/>
            <person name="Ding L."/>
            <person name="Gujja S."/>
            <person name="Magrini V."/>
            <person name="Misas E."/>
            <person name="Mitreva M."/>
            <person name="Priest M."/>
            <person name="Saif S."/>
            <person name="Whiston E.A."/>
            <person name="Young S."/>
            <person name="Zeng Q."/>
            <person name="Goldman W.E."/>
            <person name="Mardis E.R."/>
            <person name="Taylor J.W."/>
            <person name="McEwen J.G."/>
            <person name="Clay O.K."/>
            <person name="Klein B.S."/>
            <person name="Cuomo C.A."/>
        </authorList>
    </citation>
    <scope>NUCLEOTIDE SEQUENCE [LARGE SCALE GENOMIC DNA]</scope>
    <source>
        <strain evidence="9">SLH14081</strain>
    </source>
</reference>
<feature type="transmembrane region" description="Helical" evidence="6">
    <location>
        <begin position="274"/>
        <end position="295"/>
    </location>
</feature>
<dbReference type="InterPro" id="IPR036259">
    <property type="entry name" value="MFS_trans_sf"/>
</dbReference>
<dbReference type="Gene3D" id="1.20.1250.20">
    <property type="entry name" value="MFS general substrate transporter like domains"/>
    <property type="match status" value="1"/>
</dbReference>
<dbReference type="InterPro" id="IPR020846">
    <property type="entry name" value="MFS_dom"/>
</dbReference>
<evidence type="ECO:0000313" key="9">
    <source>
        <dbReference type="Proteomes" id="UP000002038"/>
    </source>
</evidence>
<feature type="transmembrane region" description="Helical" evidence="6">
    <location>
        <begin position="488"/>
        <end position="519"/>
    </location>
</feature>
<evidence type="ECO:0000256" key="4">
    <source>
        <dbReference type="ARBA" id="ARBA00022989"/>
    </source>
</evidence>
<name>A0A179V2X0_BLAGS</name>
<feature type="domain" description="Major facilitator superfamily (MFS) profile" evidence="7">
    <location>
        <begin position="149"/>
        <end position="580"/>
    </location>
</feature>
<dbReference type="GeneID" id="8508625"/>
<dbReference type="PROSITE" id="PS50850">
    <property type="entry name" value="MFS"/>
    <property type="match status" value="1"/>
</dbReference>
<dbReference type="InterPro" id="IPR005829">
    <property type="entry name" value="Sugar_transporter_CS"/>
</dbReference>
<keyword evidence="3 6" id="KW-0812">Transmembrane</keyword>
<keyword evidence="5 6" id="KW-0472">Membrane</keyword>
<dbReference type="PANTHER" id="PTHR23502">
    <property type="entry name" value="MAJOR FACILITATOR SUPERFAMILY"/>
    <property type="match status" value="1"/>
</dbReference>
<evidence type="ECO:0000256" key="5">
    <source>
        <dbReference type="ARBA" id="ARBA00023136"/>
    </source>
</evidence>
<evidence type="ECO:0000259" key="7">
    <source>
        <dbReference type="PROSITE" id="PS50850"/>
    </source>
</evidence>
<dbReference type="OrthoDB" id="3561359at2759"/>
<evidence type="ECO:0000256" key="3">
    <source>
        <dbReference type="ARBA" id="ARBA00022692"/>
    </source>
</evidence>
<feature type="transmembrane region" description="Helical" evidence="6">
    <location>
        <begin position="215"/>
        <end position="234"/>
    </location>
</feature>
<dbReference type="EMBL" id="GG657470">
    <property type="protein sequence ID" value="OAT12962.1"/>
    <property type="molecule type" value="Genomic_DNA"/>
</dbReference>
<dbReference type="GO" id="GO:0140115">
    <property type="term" value="P:export across plasma membrane"/>
    <property type="evidence" value="ECO:0007669"/>
    <property type="project" value="UniProtKB-ARBA"/>
</dbReference>
<dbReference type="VEuPathDB" id="FungiDB:BDBG_08237"/>
<proteinExistence type="inferred from homology"/>
<dbReference type="CDD" id="cd17323">
    <property type="entry name" value="MFS_Tpo1_MDR_like"/>
    <property type="match status" value="1"/>
</dbReference>
<evidence type="ECO:0000256" key="6">
    <source>
        <dbReference type="SAM" id="Phobius"/>
    </source>
</evidence>
<dbReference type="GO" id="GO:0022857">
    <property type="term" value="F:transmembrane transporter activity"/>
    <property type="evidence" value="ECO:0007669"/>
    <property type="project" value="InterPro"/>
</dbReference>
<evidence type="ECO:0000256" key="2">
    <source>
        <dbReference type="ARBA" id="ARBA00008335"/>
    </source>
</evidence>
<feature type="transmembrane region" description="Helical" evidence="6">
    <location>
        <begin position="416"/>
        <end position="436"/>
    </location>
</feature>
<keyword evidence="9" id="KW-1185">Reference proteome</keyword>
<feature type="transmembrane region" description="Helical" evidence="6">
    <location>
        <begin position="555"/>
        <end position="576"/>
    </location>
</feature>
<accession>A0A179V2X0</accession>
<dbReference type="KEGG" id="bgh:BDBG_08237"/>
<dbReference type="Proteomes" id="UP000002038">
    <property type="component" value="Unassembled WGS sequence"/>
</dbReference>
<feature type="transmembrane region" description="Helical" evidence="6">
    <location>
        <begin position="240"/>
        <end position="262"/>
    </location>
</feature>
<protein>
    <submittedName>
        <fullName evidence="8">Cycloheximide resistance protein</fullName>
    </submittedName>
</protein>
<dbReference type="RefSeq" id="XP_031580650.1">
    <property type="nucleotide sequence ID" value="XM_031723475.1"/>
</dbReference>
<feature type="transmembrane region" description="Helical" evidence="6">
    <location>
        <begin position="149"/>
        <end position="170"/>
    </location>
</feature>
<dbReference type="PROSITE" id="PS00216">
    <property type="entry name" value="SUGAR_TRANSPORT_1"/>
    <property type="match status" value="1"/>
</dbReference>
<feature type="transmembrane region" description="Helical" evidence="6">
    <location>
        <begin position="463"/>
        <end position="482"/>
    </location>
</feature>
<comment type="similarity">
    <text evidence="2">Belongs to the major facilitator superfamily.</text>
</comment>
<feature type="transmembrane region" description="Helical" evidence="6">
    <location>
        <begin position="182"/>
        <end position="203"/>
    </location>
</feature>
<dbReference type="GO" id="GO:0042908">
    <property type="term" value="P:xenobiotic transport"/>
    <property type="evidence" value="ECO:0007669"/>
    <property type="project" value="UniProtKB-ARBA"/>
</dbReference>
<dbReference type="PANTHER" id="PTHR23502:SF7">
    <property type="entry name" value="DRUG_PROTON ANTIPORTER YHK8-RELATED"/>
    <property type="match status" value="1"/>
</dbReference>